<keyword evidence="2" id="KW-1185">Reference proteome</keyword>
<organism evidence="1 2">
    <name type="scientific">Chenopodium quinoa</name>
    <name type="common">Quinoa</name>
    <dbReference type="NCBI Taxonomy" id="63459"/>
    <lineage>
        <taxon>Eukaryota</taxon>
        <taxon>Viridiplantae</taxon>
        <taxon>Streptophyta</taxon>
        <taxon>Embryophyta</taxon>
        <taxon>Tracheophyta</taxon>
        <taxon>Spermatophyta</taxon>
        <taxon>Magnoliopsida</taxon>
        <taxon>eudicotyledons</taxon>
        <taxon>Gunneridae</taxon>
        <taxon>Pentapetalae</taxon>
        <taxon>Caryophyllales</taxon>
        <taxon>Chenopodiaceae</taxon>
        <taxon>Chenopodioideae</taxon>
        <taxon>Atripliceae</taxon>
        <taxon>Chenopodium</taxon>
    </lineage>
</organism>
<protein>
    <submittedName>
        <fullName evidence="1">Uncharacterized protein</fullName>
    </submittedName>
</protein>
<dbReference type="EnsemblPlants" id="AUR62029849-RA">
    <property type="protein sequence ID" value="AUR62029849-RA:cds"/>
    <property type="gene ID" value="AUR62029849"/>
</dbReference>
<proteinExistence type="predicted"/>
<reference evidence="1" key="2">
    <citation type="submission" date="2021-03" db="UniProtKB">
        <authorList>
            <consortium name="EnsemblPlants"/>
        </authorList>
    </citation>
    <scope>IDENTIFICATION</scope>
</reference>
<dbReference type="Proteomes" id="UP000596660">
    <property type="component" value="Unplaced"/>
</dbReference>
<name>A0A803MIA1_CHEQI</name>
<sequence length="111" mass="12699">MNPSQVPITLERKIPPAYETFVDFPMEGPSMVTAHPLVNKVLMHLDTFLPPVHYPAAMLMSFMLPIETAEPMKAFLEMIPNVPRNVYDTYPLFPMFNVFKDNGVKCTGRRK</sequence>
<dbReference type="AlphaFoldDB" id="A0A803MIA1"/>
<accession>A0A803MIA1</accession>
<evidence type="ECO:0000313" key="1">
    <source>
        <dbReference type="EnsemblPlants" id="AUR62029849-RA:cds"/>
    </source>
</evidence>
<reference evidence="1" key="1">
    <citation type="journal article" date="2017" name="Nature">
        <title>The genome of Chenopodium quinoa.</title>
        <authorList>
            <person name="Jarvis D.E."/>
            <person name="Ho Y.S."/>
            <person name="Lightfoot D.J."/>
            <person name="Schmoeckel S.M."/>
            <person name="Li B."/>
            <person name="Borm T.J.A."/>
            <person name="Ohyanagi H."/>
            <person name="Mineta K."/>
            <person name="Michell C.T."/>
            <person name="Saber N."/>
            <person name="Kharbatia N.M."/>
            <person name="Rupper R.R."/>
            <person name="Sharp A.R."/>
            <person name="Dally N."/>
            <person name="Boughton B.A."/>
            <person name="Woo Y.H."/>
            <person name="Gao G."/>
            <person name="Schijlen E.G.W.M."/>
            <person name="Guo X."/>
            <person name="Momin A.A."/>
            <person name="Negrao S."/>
            <person name="Al-Babili S."/>
            <person name="Gehring C."/>
            <person name="Roessner U."/>
            <person name="Jung C."/>
            <person name="Murphy K."/>
            <person name="Arold S.T."/>
            <person name="Gojobori T."/>
            <person name="van der Linden C.G."/>
            <person name="van Loo E.N."/>
            <person name="Jellen E.N."/>
            <person name="Maughan P.J."/>
            <person name="Tester M."/>
        </authorList>
    </citation>
    <scope>NUCLEOTIDE SEQUENCE [LARGE SCALE GENOMIC DNA]</scope>
    <source>
        <strain evidence="1">cv. PI 614886</strain>
    </source>
</reference>
<dbReference type="Gramene" id="AUR62029849-RA">
    <property type="protein sequence ID" value="AUR62029849-RA:cds"/>
    <property type="gene ID" value="AUR62029849"/>
</dbReference>
<evidence type="ECO:0000313" key="2">
    <source>
        <dbReference type="Proteomes" id="UP000596660"/>
    </source>
</evidence>